<reference evidence="1 2" key="1">
    <citation type="submission" date="2023-02" db="EMBL/GenBank/DDBJ databases">
        <title>LHISI_Scaffold_Assembly.</title>
        <authorList>
            <person name="Stuart O.P."/>
            <person name="Cleave R."/>
            <person name="Magrath M.J.L."/>
            <person name="Mikheyev A.S."/>
        </authorList>
    </citation>
    <scope>NUCLEOTIDE SEQUENCE [LARGE SCALE GENOMIC DNA]</scope>
    <source>
        <strain evidence="1">Daus_M_001</strain>
        <tissue evidence="1">Leg muscle</tissue>
    </source>
</reference>
<comment type="caution">
    <text evidence="1">The sequence shown here is derived from an EMBL/GenBank/DDBJ whole genome shotgun (WGS) entry which is preliminary data.</text>
</comment>
<accession>A0ABQ9IGR0</accession>
<name>A0ABQ9IGR0_9NEOP</name>
<evidence type="ECO:0000313" key="1">
    <source>
        <dbReference type="EMBL" id="KAJ8895862.1"/>
    </source>
</evidence>
<keyword evidence="2" id="KW-1185">Reference proteome</keyword>
<gene>
    <name evidence="1" type="ORF">PR048_001202</name>
</gene>
<protein>
    <submittedName>
        <fullName evidence="1">Uncharacterized protein</fullName>
    </submittedName>
</protein>
<dbReference type="EMBL" id="JARBHB010000001">
    <property type="protein sequence ID" value="KAJ8895862.1"/>
    <property type="molecule type" value="Genomic_DNA"/>
</dbReference>
<proteinExistence type="predicted"/>
<dbReference type="Proteomes" id="UP001159363">
    <property type="component" value="Chromosome 1"/>
</dbReference>
<organism evidence="1 2">
    <name type="scientific">Dryococelus australis</name>
    <dbReference type="NCBI Taxonomy" id="614101"/>
    <lineage>
        <taxon>Eukaryota</taxon>
        <taxon>Metazoa</taxon>
        <taxon>Ecdysozoa</taxon>
        <taxon>Arthropoda</taxon>
        <taxon>Hexapoda</taxon>
        <taxon>Insecta</taxon>
        <taxon>Pterygota</taxon>
        <taxon>Neoptera</taxon>
        <taxon>Polyneoptera</taxon>
        <taxon>Phasmatodea</taxon>
        <taxon>Verophasmatodea</taxon>
        <taxon>Anareolatae</taxon>
        <taxon>Phasmatidae</taxon>
        <taxon>Eurycanthinae</taxon>
        <taxon>Dryococelus</taxon>
    </lineage>
</organism>
<sequence length="115" mass="12932">MYDNWKGIVLWRWLTSQVHILRALSVSLALFAPAVSGLEEVKKQLESSLGPEEFQRKLSRAMSRVSESRSQGGSIADIVSALRSRSASVHSCNCLMLMRRGWNLDSVPFVVLERI</sequence>
<evidence type="ECO:0000313" key="2">
    <source>
        <dbReference type="Proteomes" id="UP001159363"/>
    </source>
</evidence>